<dbReference type="InterPro" id="IPR012429">
    <property type="entry name" value="HGSNAT_cat"/>
</dbReference>
<feature type="transmembrane region" description="Helical" evidence="1">
    <location>
        <begin position="229"/>
        <end position="248"/>
    </location>
</feature>
<dbReference type="Pfam" id="PF04235">
    <property type="entry name" value="DUF418"/>
    <property type="match status" value="1"/>
</dbReference>
<dbReference type="Pfam" id="PF07786">
    <property type="entry name" value="HGSNAT_cat"/>
    <property type="match status" value="1"/>
</dbReference>
<feature type="transmembrane region" description="Helical" evidence="1">
    <location>
        <begin position="291"/>
        <end position="310"/>
    </location>
</feature>
<keyword evidence="1" id="KW-0472">Membrane</keyword>
<feature type="domain" description="DUF418" evidence="2">
    <location>
        <begin position="183"/>
        <end position="324"/>
    </location>
</feature>
<dbReference type="InterPro" id="IPR007349">
    <property type="entry name" value="DUF418"/>
</dbReference>
<name>A0A511YTD7_9CELL</name>
<dbReference type="AlphaFoldDB" id="A0A511YTD7"/>
<comment type="caution">
    <text evidence="4">The sequence shown here is derived from an EMBL/GenBank/DDBJ whole genome shotgun (WGS) entry which is preliminary data.</text>
</comment>
<gene>
    <name evidence="4" type="ORF">AFE02nite_01890</name>
</gene>
<feature type="transmembrane region" description="Helical" evidence="1">
    <location>
        <begin position="46"/>
        <end position="64"/>
    </location>
</feature>
<feature type="transmembrane region" description="Helical" evidence="1">
    <location>
        <begin position="187"/>
        <end position="209"/>
    </location>
</feature>
<evidence type="ECO:0000259" key="3">
    <source>
        <dbReference type="Pfam" id="PF07786"/>
    </source>
</evidence>
<dbReference type="EMBL" id="BJYK01000001">
    <property type="protein sequence ID" value="GEN78455.1"/>
    <property type="molecule type" value="Genomic_DNA"/>
</dbReference>
<evidence type="ECO:0000259" key="2">
    <source>
        <dbReference type="Pfam" id="PF04235"/>
    </source>
</evidence>
<feature type="transmembrane region" description="Helical" evidence="1">
    <location>
        <begin position="76"/>
        <end position="93"/>
    </location>
</feature>
<dbReference type="RefSeq" id="WP_052113491.1">
    <property type="nucleotide sequence ID" value="NZ_BJYK01000001.1"/>
</dbReference>
<accession>A0A511YTD7</accession>
<organism evidence="4 5">
    <name type="scientific">Actinotalea fermentans</name>
    <dbReference type="NCBI Taxonomy" id="43671"/>
    <lineage>
        <taxon>Bacteria</taxon>
        <taxon>Bacillati</taxon>
        <taxon>Actinomycetota</taxon>
        <taxon>Actinomycetes</taxon>
        <taxon>Micrococcales</taxon>
        <taxon>Cellulomonadaceae</taxon>
        <taxon>Actinotalea</taxon>
    </lineage>
</organism>
<evidence type="ECO:0000313" key="4">
    <source>
        <dbReference type="EMBL" id="GEN78455.1"/>
    </source>
</evidence>
<protein>
    <recommendedName>
        <fullName evidence="6">Heparan-alpha-glucosaminide N-acetyltransferase catalytic domain-containing protein</fullName>
    </recommendedName>
</protein>
<feature type="transmembrane region" description="Helical" evidence="1">
    <location>
        <begin position="99"/>
        <end position="117"/>
    </location>
</feature>
<feature type="domain" description="Heparan-alpha-glucosaminide N-acetyltransferase catalytic" evidence="3">
    <location>
        <begin position="5"/>
        <end position="181"/>
    </location>
</feature>
<dbReference type="InterPro" id="IPR052529">
    <property type="entry name" value="Bact_Transport_Assoc"/>
</dbReference>
<keyword evidence="1" id="KW-0812">Transmembrane</keyword>
<feature type="transmembrane region" description="Helical" evidence="1">
    <location>
        <begin position="161"/>
        <end position="178"/>
    </location>
</feature>
<dbReference type="PANTHER" id="PTHR30590:SF3">
    <property type="entry name" value="HYPOTHETICAL MEMBRANE SPANNING PROTEIN"/>
    <property type="match status" value="1"/>
</dbReference>
<dbReference type="Proteomes" id="UP000321484">
    <property type="component" value="Unassembled WGS sequence"/>
</dbReference>
<evidence type="ECO:0000256" key="1">
    <source>
        <dbReference type="SAM" id="Phobius"/>
    </source>
</evidence>
<sequence length="336" mass="34453">MSSSRIVGVDVARGLAVLGMVVAHVGEDDAARLPNGSSWLEAFDGRSAAGFALLAGVSAALLSADATRLGYARVRILVRAALLLPLGLVLDALGTPVVIILPAYAVMFAMLTAALAWRPRTLLVAAAVVALAAPPLAAWLRDGAGASAGPLAILWQRYYPPMIWIAYLLVGLAVGRVLRLPTTPRTLVTWGVGAAVLGLATNAVAMRTIDESHTLQRALLTSAPHTSSPVELLANTGVVLVVLGLCLVAGERWPRALGPLAATGALALTAYTGQVVAIAILGRGVVFDPDVAVAAAFVLVTVAACTLWRATVGRGPLERALHAASTATADAVMPAR</sequence>
<evidence type="ECO:0000313" key="5">
    <source>
        <dbReference type="Proteomes" id="UP000321484"/>
    </source>
</evidence>
<feature type="transmembrane region" description="Helical" evidence="1">
    <location>
        <begin position="260"/>
        <end position="285"/>
    </location>
</feature>
<feature type="transmembrane region" description="Helical" evidence="1">
    <location>
        <begin position="122"/>
        <end position="141"/>
    </location>
</feature>
<keyword evidence="5" id="KW-1185">Reference proteome</keyword>
<reference evidence="4 5" key="1">
    <citation type="submission" date="2019-07" db="EMBL/GenBank/DDBJ databases">
        <title>Whole genome shotgun sequence of Actinotalea fermentans NBRC 105374.</title>
        <authorList>
            <person name="Hosoyama A."/>
            <person name="Uohara A."/>
            <person name="Ohji S."/>
            <person name="Ichikawa N."/>
        </authorList>
    </citation>
    <scope>NUCLEOTIDE SEQUENCE [LARGE SCALE GENOMIC DNA]</scope>
    <source>
        <strain evidence="4 5">NBRC 105374</strain>
    </source>
</reference>
<keyword evidence="1" id="KW-1133">Transmembrane helix</keyword>
<proteinExistence type="predicted"/>
<evidence type="ECO:0008006" key="6">
    <source>
        <dbReference type="Google" id="ProtNLM"/>
    </source>
</evidence>
<dbReference type="PANTHER" id="PTHR30590">
    <property type="entry name" value="INNER MEMBRANE PROTEIN"/>
    <property type="match status" value="1"/>
</dbReference>